<evidence type="ECO:0000313" key="3">
    <source>
        <dbReference type="Proteomes" id="UP000019681"/>
    </source>
</evidence>
<evidence type="ECO:0000313" key="2">
    <source>
        <dbReference type="EMBL" id="EYE88652.1"/>
    </source>
</evidence>
<dbReference type="InterPro" id="IPR029057">
    <property type="entry name" value="PRTase-like"/>
</dbReference>
<dbReference type="RefSeq" id="WP_051515013.1">
    <property type="nucleotide sequence ID" value="NZ_AZQP01000016.1"/>
</dbReference>
<dbReference type="CDD" id="cd06223">
    <property type="entry name" value="PRTases_typeI"/>
    <property type="match status" value="1"/>
</dbReference>
<dbReference type="Proteomes" id="UP000019681">
    <property type="component" value="Unassembled WGS sequence"/>
</dbReference>
<dbReference type="AlphaFoldDB" id="A0A017RVF1"/>
<dbReference type="OrthoDB" id="9810066at2"/>
<keyword evidence="2" id="KW-0808">Transferase</keyword>
<dbReference type="EMBL" id="AZQP01000016">
    <property type="protein sequence ID" value="EYE88652.1"/>
    <property type="molecule type" value="Genomic_DNA"/>
</dbReference>
<accession>A0A017RVF1</accession>
<feature type="domain" description="Phosphoribosyltransferase" evidence="1">
    <location>
        <begin position="8"/>
        <end position="184"/>
    </location>
</feature>
<dbReference type="Gene3D" id="3.30.1310.20">
    <property type="entry name" value="PRTase-like"/>
    <property type="match status" value="1"/>
</dbReference>
<dbReference type="Pfam" id="PF00156">
    <property type="entry name" value="Pribosyltran"/>
    <property type="match status" value="1"/>
</dbReference>
<gene>
    <name evidence="2" type="ORF">Q428_06750</name>
</gene>
<sequence>MFKDRNDAADKLYEIIKNNEFQNIVGIPKGGMVIAKIIADKMHIPYTGILTKKIGAPWNKEIAIGAVSITGEYYLNEKIIERYNINKSYLKSEIESKIEYLIKQNEKFNYNIPSNKSVLIVDDGIATGYTVWAAVKTLKTKGNEVYIATPVISQEAHDLLKNQCKEIFYNIIDSDLIAIGFYYKDFSDVTEEEIIDLFKQHQDYREV</sequence>
<comment type="caution">
    <text evidence="2">The sequence shown here is derived from an EMBL/GenBank/DDBJ whole genome shotgun (WGS) entry which is preliminary data.</text>
</comment>
<protein>
    <submittedName>
        <fullName evidence="2">Phosphoribosyltransferase</fullName>
    </submittedName>
</protein>
<organism evidence="2 3">
    <name type="scientific">Fervidicella metallireducens AeB</name>
    <dbReference type="NCBI Taxonomy" id="1403537"/>
    <lineage>
        <taxon>Bacteria</taxon>
        <taxon>Bacillati</taxon>
        <taxon>Bacillota</taxon>
        <taxon>Clostridia</taxon>
        <taxon>Eubacteriales</taxon>
        <taxon>Clostridiaceae</taxon>
        <taxon>Fervidicella</taxon>
    </lineage>
</organism>
<dbReference type="GO" id="GO:0016757">
    <property type="term" value="F:glycosyltransferase activity"/>
    <property type="evidence" value="ECO:0007669"/>
    <property type="project" value="UniProtKB-KW"/>
</dbReference>
<dbReference type="Gene3D" id="3.40.50.2020">
    <property type="match status" value="1"/>
</dbReference>
<evidence type="ECO:0000259" key="1">
    <source>
        <dbReference type="Pfam" id="PF00156"/>
    </source>
</evidence>
<proteinExistence type="predicted"/>
<dbReference type="InterPro" id="IPR000836">
    <property type="entry name" value="PRTase_dom"/>
</dbReference>
<name>A0A017RVF1_9CLOT</name>
<dbReference type="STRING" id="1403537.Q428_06750"/>
<dbReference type="SUPFAM" id="SSF53271">
    <property type="entry name" value="PRTase-like"/>
    <property type="match status" value="1"/>
</dbReference>
<keyword evidence="3" id="KW-1185">Reference proteome</keyword>
<reference evidence="2 3" key="1">
    <citation type="journal article" date="2014" name="Genome Announc.">
        <title>Draft Genome Sequence of Fervidicella metallireducens Strain AeBT, an Iron-Reducing Thermoanaerobe from the Great Artesian Basin.</title>
        <authorList>
            <person name="Patel B.K."/>
        </authorList>
    </citation>
    <scope>NUCLEOTIDE SEQUENCE [LARGE SCALE GENOMIC DNA]</scope>
    <source>
        <strain evidence="2 3">AeB</strain>
    </source>
</reference>
<keyword evidence="2" id="KW-0328">Glycosyltransferase</keyword>